<gene>
    <name evidence="3" type="ORF">OKA104_LOCUS34676</name>
    <name evidence="2" type="ORF">VCS650_LOCUS7969</name>
</gene>
<dbReference type="AlphaFoldDB" id="A0A813Y247"/>
<keyword evidence="1" id="KW-0732">Signal</keyword>
<feature type="signal peptide" evidence="1">
    <location>
        <begin position="1"/>
        <end position="22"/>
    </location>
</feature>
<dbReference type="EMBL" id="CAJOAY010004777">
    <property type="protein sequence ID" value="CAF4082984.1"/>
    <property type="molecule type" value="Genomic_DNA"/>
</dbReference>
<evidence type="ECO:0000256" key="1">
    <source>
        <dbReference type="SAM" id="SignalP"/>
    </source>
</evidence>
<name>A0A813Y247_9BILA</name>
<protein>
    <submittedName>
        <fullName evidence="2">Uncharacterized protein</fullName>
    </submittedName>
</protein>
<organism evidence="2 4">
    <name type="scientific">Adineta steineri</name>
    <dbReference type="NCBI Taxonomy" id="433720"/>
    <lineage>
        <taxon>Eukaryota</taxon>
        <taxon>Metazoa</taxon>
        <taxon>Spiralia</taxon>
        <taxon>Gnathifera</taxon>
        <taxon>Rotifera</taxon>
        <taxon>Eurotatoria</taxon>
        <taxon>Bdelloidea</taxon>
        <taxon>Adinetida</taxon>
        <taxon>Adinetidae</taxon>
        <taxon>Adineta</taxon>
    </lineage>
</organism>
<dbReference type="Proteomes" id="UP000663881">
    <property type="component" value="Unassembled WGS sequence"/>
</dbReference>
<proteinExistence type="predicted"/>
<feature type="chain" id="PRO_5035598345" evidence="1">
    <location>
        <begin position="23"/>
        <end position="299"/>
    </location>
</feature>
<evidence type="ECO:0000313" key="3">
    <source>
        <dbReference type="EMBL" id="CAF4082984.1"/>
    </source>
</evidence>
<sequence length="299" mass="32337">MQFNSILVLLFFMAMFVRTLHGQTCGCSFCSDSVLVSANSESQFFLKTPCQAGTAAAVSSLNVQSIDGSGFRVYTKDDPSGLYFYSNGSTTSTVTCFNKGSGFNIGGVKSQIYVIIRCTELDRSCSLRHSIGFTCMPIKTINTPKSTLSSTVKPVNPSTAATATASARPVAIPNWVGIFNMVHRCDTKTCCCPSGQATLSRANNNYLRVQCGFVGQCPSTAYLNTLIPMPDSFQTDIEFLGDPIQITLGQDSRTVELRNLRSPECSESARRNGALSTPNINFMLIALLSGFVSLKQFVM</sequence>
<dbReference type="Proteomes" id="UP000663891">
    <property type="component" value="Unassembled WGS sequence"/>
</dbReference>
<accession>A0A813Y247</accession>
<reference evidence="2" key="1">
    <citation type="submission" date="2021-02" db="EMBL/GenBank/DDBJ databases">
        <authorList>
            <person name="Nowell W R."/>
        </authorList>
    </citation>
    <scope>NUCLEOTIDE SEQUENCE</scope>
</reference>
<evidence type="ECO:0000313" key="2">
    <source>
        <dbReference type="EMBL" id="CAF0875754.1"/>
    </source>
</evidence>
<dbReference type="OrthoDB" id="10091692at2759"/>
<evidence type="ECO:0000313" key="4">
    <source>
        <dbReference type="Proteomes" id="UP000663891"/>
    </source>
</evidence>
<dbReference type="EMBL" id="CAJNON010000052">
    <property type="protein sequence ID" value="CAF0875754.1"/>
    <property type="molecule type" value="Genomic_DNA"/>
</dbReference>
<comment type="caution">
    <text evidence="2">The sequence shown here is derived from an EMBL/GenBank/DDBJ whole genome shotgun (WGS) entry which is preliminary data.</text>
</comment>